<dbReference type="InterPro" id="IPR007038">
    <property type="entry name" value="HupE_UreJ"/>
</dbReference>
<feature type="transmembrane region" description="Helical" evidence="1">
    <location>
        <begin position="41"/>
        <end position="60"/>
    </location>
</feature>
<reference evidence="3 4" key="1">
    <citation type="journal article" date="2019" name="Nat. Microbiol.">
        <title>Mediterranean grassland soil C-N compound turnover is dependent on rainfall and depth, and is mediated by genomically divergent microorganisms.</title>
        <authorList>
            <person name="Diamond S."/>
            <person name="Andeer P.F."/>
            <person name="Li Z."/>
            <person name="Crits-Christoph A."/>
            <person name="Burstein D."/>
            <person name="Anantharaman K."/>
            <person name="Lane K.R."/>
            <person name="Thomas B.C."/>
            <person name="Pan C."/>
            <person name="Northen T.R."/>
            <person name="Banfield J.F."/>
        </authorList>
    </citation>
    <scope>NUCLEOTIDE SEQUENCE [LARGE SCALE GENOMIC DNA]</scope>
    <source>
        <strain evidence="3">WS_2</strain>
    </source>
</reference>
<feature type="transmembrane region" description="Helical" evidence="1">
    <location>
        <begin position="146"/>
        <end position="170"/>
    </location>
</feature>
<feature type="transmembrane region" description="Helical" evidence="1">
    <location>
        <begin position="67"/>
        <end position="87"/>
    </location>
</feature>
<protein>
    <submittedName>
        <fullName evidence="3">HupE/UreJ family protein</fullName>
    </submittedName>
</protein>
<name>A0A538T0Z3_UNCEI</name>
<sequence>MRSRSFAQAALALIVLSLAATPACAHVERGQAAGFLAGLHHPISGLDHVLAMVSVGLWGAQLGPPAVWLLPVTFPMVMAIGGFIGLIGVPLPGVEVGIALSAILLGFVVAREARPPLGLAAALVGIFAIFHGHAHGTELPPGQSGLTYSIGFVIATGLLHVTGITIGLVHRWRAGRIAIRVAGGLVAASGLVFLWRAVA</sequence>
<keyword evidence="2" id="KW-0732">Signal</keyword>
<evidence type="ECO:0000256" key="2">
    <source>
        <dbReference type="SAM" id="SignalP"/>
    </source>
</evidence>
<feature type="transmembrane region" description="Helical" evidence="1">
    <location>
        <begin position="93"/>
        <end position="110"/>
    </location>
</feature>
<comment type="caution">
    <text evidence="3">The sequence shown here is derived from an EMBL/GenBank/DDBJ whole genome shotgun (WGS) entry which is preliminary data.</text>
</comment>
<gene>
    <name evidence="3" type="ORF">E6K72_03805</name>
</gene>
<keyword evidence="1" id="KW-0812">Transmembrane</keyword>
<keyword evidence="1" id="KW-0472">Membrane</keyword>
<evidence type="ECO:0000313" key="4">
    <source>
        <dbReference type="Proteomes" id="UP000317716"/>
    </source>
</evidence>
<dbReference type="Proteomes" id="UP000317716">
    <property type="component" value="Unassembled WGS sequence"/>
</dbReference>
<evidence type="ECO:0000256" key="1">
    <source>
        <dbReference type="SAM" id="Phobius"/>
    </source>
</evidence>
<dbReference type="EMBL" id="VBOS01000128">
    <property type="protein sequence ID" value="TMQ57293.1"/>
    <property type="molecule type" value="Genomic_DNA"/>
</dbReference>
<proteinExistence type="predicted"/>
<evidence type="ECO:0000313" key="3">
    <source>
        <dbReference type="EMBL" id="TMQ57293.1"/>
    </source>
</evidence>
<organism evidence="3 4">
    <name type="scientific">Eiseniibacteriota bacterium</name>
    <dbReference type="NCBI Taxonomy" id="2212470"/>
    <lineage>
        <taxon>Bacteria</taxon>
        <taxon>Candidatus Eiseniibacteriota</taxon>
    </lineage>
</organism>
<dbReference type="AlphaFoldDB" id="A0A538T0Z3"/>
<feature type="transmembrane region" description="Helical" evidence="1">
    <location>
        <begin position="117"/>
        <end position="134"/>
    </location>
</feature>
<feature type="chain" id="PRO_5022122501" evidence="2">
    <location>
        <begin position="26"/>
        <end position="199"/>
    </location>
</feature>
<dbReference type="PIRSF" id="PIRSF016919">
    <property type="entry name" value="HupE_UreJ"/>
    <property type="match status" value="1"/>
</dbReference>
<feature type="transmembrane region" description="Helical" evidence="1">
    <location>
        <begin position="177"/>
        <end position="198"/>
    </location>
</feature>
<keyword evidence="1" id="KW-1133">Transmembrane helix</keyword>
<feature type="signal peptide" evidence="2">
    <location>
        <begin position="1"/>
        <end position="25"/>
    </location>
</feature>
<dbReference type="Pfam" id="PF04955">
    <property type="entry name" value="HupE_UreJ"/>
    <property type="match status" value="1"/>
</dbReference>
<accession>A0A538T0Z3</accession>